<dbReference type="InterPro" id="IPR035992">
    <property type="entry name" value="Ricin_B-like_lectins"/>
</dbReference>
<reference evidence="3 4" key="1">
    <citation type="journal article" date="2014" name="J. Microbiol.">
        <title>Diaminobutyricibacter tongyongensis gen. nov., sp. nov. and Homoserinibacter gongjuensis gen. nov., sp. nov. belong to the family Microbacteriaceae.</title>
        <authorList>
            <person name="Kim S.J."/>
            <person name="Ahn J.H."/>
            <person name="Weon H.Y."/>
            <person name="Hamada M."/>
            <person name="Suzuki K."/>
            <person name="Kwon S.W."/>
        </authorList>
    </citation>
    <scope>NUCLEOTIDE SEQUENCE [LARGE SCALE GENOMIC DNA]</scope>
    <source>
        <strain evidence="3 4">NBRC 108724</strain>
    </source>
</reference>
<keyword evidence="1" id="KW-1133">Transmembrane helix</keyword>
<dbReference type="Gene3D" id="2.80.10.50">
    <property type="match status" value="2"/>
</dbReference>
<accession>A0A6L9XX10</accession>
<dbReference type="SMART" id="SM00458">
    <property type="entry name" value="RICIN"/>
    <property type="match status" value="1"/>
</dbReference>
<evidence type="ECO:0000313" key="4">
    <source>
        <dbReference type="Proteomes" id="UP000474967"/>
    </source>
</evidence>
<feature type="transmembrane region" description="Helical" evidence="1">
    <location>
        <begin position="21"/>
        <end position="40"/>
    </location>
</feature>
<keyword evidence="1" id="KW-0472">Membrane</keyword>
<organism evidence="3 4">
    <name type="scientific">Leifsonia tongyongensis</name>
    <dbReference type="NCBI Taxonomy" id="1268043"/>
    <lineage>
        <taxon>Bacteria</taxon>
        <taxon>Bacillati</taxon>
        <taxon>Actinomycetota</taxon>
        <taxon>Actinomycetes</taxon>
        <taxon>Micrococcales</taxon>
        <taxon>Microbacteriaceae</taxon>
        <taxon>Leifsonia</taxon>
    </lineage>
</organism>
<gene>
    <name evidence="3" type="ORF">G3T36_08800</name>
</gene>
<sequence length="524" mass="52014">MIRLPGSPTPRRGRDGASLPLGGAVARIALVVTVILGSVLTATHGSFALWNGSAPISATTVVAGTLTATVAEGDVASSTGTTAPFTPSTWAGMLPGESRQAAFTVANTGTTPFVLAASLDPVAASSTDVHFAVGVGPCPSDVVSLTPIAGTPVQVGQTQTPSQAVTYCLSVTLDPGIASSAQGTTVLDGFTLYLSANQASGGWSASLTATGSVSAGSLSVGTGGPLPALTFTNSSLSSTASVTISNSTAAGATAPSADLAVTFTGSSGPLAGVTNLVVWSAPDSSGCADTSTPGPDAVTGVWASGVTSTMSSVPAGSTRTICVRSTVNARQDAASSSGSLSFAASVQARLTLHNFSAQSSSNSTVGSSSIYPFSTLGNFWYTFRPASDLSRCLDVTGGINAAPGTLLGTWTCHTSFDPGFANQWFTLAPASGSLVGIRSAVNANLYATANGNGTVTMEVRNDLNPSQKWEPQLIGSGVFQLVNDPTGLCLAAVVTPGPLALATCNGSTSQMFAATQLTVPPPTG</sequence>
<evidence type="ECO:0000313" key="3">
    <source>
        <dbReference type="EMBL" id="NEN05972.1"/>
    </source>
</evidence>
<dbReference type="AlphaFoldDB" id="A0A6L9XX10"/>
<dbReference type="PROSITE" id="PS50231">
    <property type="entry name" value="RICIN_B_LECTIN"/>
    <property type="match status" value="1"/>
</dbReference>
<dbReference type="SUPFAM" id="SSF50370">
    <property type="entry name" value="Ricin B-like lectins"/>
    <property type="match status" value="1"/>
</dbReference>
<dbReference type="EMBL" id="JAAGWY010000002">
    <property type="protein sequence ID" value="NEN05972.1"/>
    <property type="molecule type" value="Genomic_DNA"/>
</dbReference>
<name>A0A6L9XX10_9MICO</name>
<dbReference type="RefSeq" id="WP_163289423.1">
    <property type="nucleotide sequence ID" value="NZ_JAAGWY010000002.1"/>
</dbReference>
<keyword evidence="1" id="KW-0812">Transmembrane</keyword>
<dbReference type="InterPro" id="IPR000772">
    <property type="entry name" value="Ricin_B_lectin"/>
</dbReference>
<proteinExistence type="predicted"/>
<comment type="caution">
    <text evidence="3">The sequence shown here is derived from an EMBL/GenBank/DDBJ whole genome shotgun (WGS) entry which is preliminary data.</text>
</comment>
<protein>
    <recommendedName>
        <fullName evidence="2">Ricin B lectin domain-containing protein</fullName>
    </recommendedName>
</protein>
<evidence type="ECO:0000256" key="1">
    <source>
        <dbReference type="SAM" id="Phobius"/>
    </source>
</evidence>
<keyword evidence="4" id="KW-1185">Reference proteome</keyword>
<feature type="domain" description="Ricin B lectin" evidence="2">
    <location>
        <begin position="377"/>
        <end position="515"/>
    </location>
</feature>
<evidence type="ECO:0000259" key="2">
    <source>
        <dbReference type="SMART" id="SM00458"/>
    </source>
</evidence>
<dbReference type="CDD" id="cd00161">
    <property type="entry name" value="beta-trefoil_Ricin-like"/>
    <property type="match status" value="1"/>
</dbReference>
<dbReference type="Proteomes" id="UP000474967">
    <property type="component" value="Unassembled WGS sequence"/>
</dbReference>